<dbReference type="GO" id="GO:1901137">
    <property type="term" value="P:carbohydrate derivative biosynthetic process"/>
    <property type="evidence" value="ECO:0007669"/>
    <property type="project" value="UniProtKB-ARBA"/>
</dbReference>
<organism evidence="6 7">
    <name type="scientific">Gleimia coleocanis DSM 15436</name>
    <dbReference type="NCBI Taxonomy" id="525245"/>
    <lineage>
        <taxon>Bacteria</taxon>
        <taxon>Bacillati</taxon>
        <taxon>Actinomycetota</taxon>
        <taxon>Actinomycetes</taxon>
        <taxon>Actinomycetales</taxon>
        <taxon>Actinomycetaceae</taxon>
        <taxon>Gleimia</taxon>
    </lineage>
</organism>
<dbReference type="RefSeq" id="WP_006546580.1">
    <property type="nucleotide sequence ID" value="NZ_DS999543.1"/>
</dbReference>
<sequence length="384" mass="42862">MHVLWTPSWYPSEEHPNNGSFFLEQLQMLKGSGIKCGVIWVETKSLGQRKAPLEVCEADIPLIHNSMWLVPKGILPFDAKTIARKSLEAAKLYEQKYGKPDVIHAHSVWPGVIVAQTLSEYWQIPYGLTEHRPSSLEAEKGTFRAKAIQKAVEAASFTVTVSDGMSEKLDKYYGLTGTQTVALPVRDEFFAAPLHAPQEDGFVFVHISNLDDNKRTEFTLEVFQKIHAQQPNLRLHIVGGAAQRVMELKDLVQRMELSEAVTFTGQVDREQIIFEINSGDCMILVSALEAGGTVFAEATSLGIPSIASATFGGSYMIRKENGIVVAIDDAEELEAAMNEIQRRYAQDSQLNAHIREYGSTRFTEKIFVTRHKEIYEAAIKGAEF</sequence>
<keyword evidence="3" id="KW-0175">Coiled coil</keyword>
<dbReference type="PANTHER" id="PTHR45947">
    <property type="entry name" value="SULFOQUINOVOSYL TRANSFERASE SQD2"/>
    <property type="match status" value="1"/>
</dbReference>
<keyword evidence="2 6" id="KW-0808">Transferase</keyword>
<comment type="caution">
    <text evidence="6">The sequence shown here is derived from an EMBL/GenBank/DDBJ whole genome shotgun (WGS) entry which is preliminary data.</text>
</comment>
<evidence type="ECO:0000256" key="3">
    <source>
        <dbReference type="SAM" id="Coils"/>
    </source>
</evidence>
<keyword evidence="7" id="KW-1185">Reference proteome</keyword>
<dbReference type="EMBL" id="ACFG01000030">
    <property type="protein sequence ID" value="EEH63789.1"/>
    <property type="molecule type" value="Genomic_DNA"/>
</dbReference>
<dbReference type="eggNOG" id="COG0438">
    <property type="taxonomic scope" value="Bacteria"/>
</dbReference>
<evidence type="ECO:0000313" key="6">
    <source>
        <dbReference type="EMBL" id="EEH63789.1"/>
    </source>
</evidence>
<evidence type="ECO:0000259" key="4">
    <source>
        <dbReference type="Pfam" id="PF00534"/>
    </source>
</evidence>
<dbReference type="Pfam" id="PF00534">
    <property type="entry name" value="Glycos_transf_1"/>
    <property type="match status" value="1"/>
</dbReference>
<evidence type="ECO:0000313" key="7">
    <source>
        <dbReference type="Proteomes" id="UP000010301"/>
    </source>
</evidence>
<evidence type="ECO:0000259" key="5">
    <source>
        <dbReference type="Pfam" id="PF13439"/>
    </source>
</evidence>
<gene>
    <name evidence="6" type="ORF">HMPREF0044_0808</name>
</gene>
<dbReference type="InterPro" id="IPR050194">
    <property type="entry name" value="Glycosyltransferase_grp1"/>
</dbReference>
<dbReference type="Proteomes" id="UP000010301">
    <property type="component" value="Unassembled WGS sequence"/>
</dbReference>
<dbReference type="AlphaFoldDB" id="C0VZT0"/>
<reference evidence="6 7" key="1">
    <citation type="submission" date="2009-01" db="EMBL/GenBank/DDBJ databases">
        <authorList>
            <person name="Qin X."/>
            <person name="Bachman B."/>
            <person name="Battles P."/>
            <person name="Bell A."/>
            <person name="Bess C."/>
            <person name="Bickham C."/>
            <person name="Chaboub L."/>
            <person name="Chen D."/>
            <person name="Coyle M."/>
            <person name="Deiros D.R."/>
            <person name="Dinh H."/>
            <person name="Forbes L."/>
            <person name="Fowler G."/>
            <person name="Francisco L."/>
            <person name="Fu Q."/>
            <person name="Gubbala S."/>
            <person name="Hale W."/>
            <person name="Han Y."/>
            <person name="Hemphill L."/>
            <person name="Highlander S.K."/>
            <person name="Hirani K."/>
            <person name="Hogues M."/>
            <person name="Jackson L."/>
            <person name="Jakkamsetti A."/>
            <person name="Javaid M."/>
            <person name="Jiang H."/>
            <person name="Korchina V."/>
            <person name="Kovar C."/>
            <person name="Lara F."/>
            <person name="Lee S."/>
            <person name="Mata R."/>
            <person name="Mathew T."/>
            <person name="Moen C."/>
            <person name="Morales K."/>
            <person name="Munidasa M."/>
            <person name="Nazareth L."/>
            <person name="Ngo R."/>
            <person name="Nguyen L."/>
            <person name="Okwuonu G."/>
            <person name="Ongeri F."/>
            <person name="Patil S."/>
            <person name="Petrosino J."/>
            <person name="Pham C."/>
            <person name="Pham P."/>
            <person name="Pu L.-L."/>
            <person name="Puazo M."/>
            <person name="Raj R."/>
            <person name="Reid J."/>
            <person name="Rouhana J."/>
            <person name="Saada N."/>
            <person name="Shang Y."/>
            <person name="Simmons D."/>
            <person name="Thornton R."/>
            <person name="Warren J."/>
            <person name="Weissenberger G."/>
            <person name="Zhang J."/>
            <person name="Zhang L."/>
            <person name="Zhou C."/>
            <person name="Zhu D."/>
            <person name="Muzny D."/>
            <person name="Worley K."/>
            <person name="Gibbs R."/>
        </authorList>
    </citation>
    <scope>NUCLEOTIDE SEQUENCE [LARGE SCALE GENOMIC DNA]</scope>
    <source>
        <strain evidence="6 7">DSM 15436</strain>
    </source>
</reference>
<dbReference type="OrthoDB" id="506201at2"/>
<dbReference type="InterPro" id="IPR001296">
    <property type="entry name" value="Glyco_trans_1"/>
</dbReference>
<dbReference type="SUPFAM" id="SSF53756">
    <property type="entry name" value="UDP-Glycosyltransferase/glycogen phosphorylase"/>
    <property type="match status" value="1"/>
</dbReference>
<feature type="domain" description="Glycosyl transferase family 1" evidence="4">
    <location>
        <begin position="196"/>
        <end position="356"/>
    </location>
</feature>
<evidence type="ECO:0000256" key="1">
    <source>
        <dbReference type="ARBA" id="ARBA00022676"/>
    </source>
</evidence>
<feature type="coiled-coil region" evidence="3">
    <location>
        <begin position="323"/>
        <end position="350"/>
    </location>
</feature>
<accession>C0VZT0</accession>
<dbReference type="GO" id="GO:0016757">
    <property type="term" value="F:glycosyltransferase activity"/>
    <property type="evidence" value="ECO:0007669"/>
    <property type="project" value="UniProtKB-KW"/>
</dbReference>
<dbReference type="Gene3D" id="3.40.50.2000">
    <property type="entry name" value="Glycogen Phosphorylase B"/>
    <property type="match status" value="2"/>
</dbReference>
<dbReference type="InterPro" id="IPR028098">
    <property type="entry name" value="Glyco_trans_4-like_N"/>
</dbReference>
<keyword evidence="1 6" id="KW-0328">Glycosyltransferase</keyword>
<feature type="domain" description="Glycosyltransferase subfamily 4-like N-terminal" evidence="5">
    <location>
        <begin position="89"/>
        <end position="178"/>
    </location>
</feature>
<name>C0VZT0_9ACTO</name>
<dbReference type="PANTHER" id="PTHR45947:SF15">
    <property type="entry name" value="TEICHURONIC ACID BIOSYNTHESIS GLYCOSYLTRANSFERASE TUAC-RELATED"/>
    <property type="match status" value="1"/>
</dbReference>
<proteinExistence type="predicted"/>
<dbReference type="HOGENOM" id="CLU_009583_2_4_11"/>
<dbReference type="STRING" id="525245.HMPREF0044_0808"/>
<dbReference type="EC" id="2.4.-.-" evidence="6"/>
<dbReference type="Pfam" id="PF13439">
    <property type="entry name" value="Glyco_transf_4"/>
    <property type="match status" value="1"/>
</dbReference>
<protein>
    <submittedName>
        <fullName evidence="6">Glycosyltransferase, group 1 family protein</fullName>
        <ecNumber evidence="6">2.4.-.-</ecNumber>
    </submittedName>
</protein>
<evidence type="ECO:0000256" key="2">
    <source>
        <dbReference type="ARBA" id="ARBA00022679"/>
    </source>
</evidence>